<evidence type="ECO:0000313" key="14">
    <source>
        <dbReference type="Proteomes" id="UP000004793"/>
    </source>
</evidence>
<dbReference type="CDD" id="cd02133">
    <property type="entry name" value="PA_C5a_like"/>
    <property type="match status" value="1"/>
</dbReference>
<dbReference type="InterPro" id="IPR022398">
    <property type="entry name" value="Peptidase_S8_His-AS"/>
</dbReference>
<feature type="chain" id="PRO_5031027505" evidence="11">
    <location>
        <begin position="26"/>
        <end position="990"/>
    </location>
</feature>
<evidence type="ECO:0000256" key="10">
    <source>
        <dbReference type="RuleBase" id="RU003355"/>
    </source>
</evidence>
<protein>
    <submittedName>
        <fullName evidence="13">S8 family peptidase</fullName>
    </submittedName>
</protein>
<dbReference type="Gene3D" id="3.40.50.200">
    <property type="entry name" value="Peptidase S8/S53 domain"/>
    <property type="match status" value="1"/>
</dbReference>
<name>A0A7U6JFZ2_CALEA</name>
<evidence type="ECO:0000256" key="7">
    <source>
        <dbReference type="ARBA" id="ARBA00022825"/>
    </source>
</evidence>
<dbReference type="AlphaFoldDB" id="A0A7U6JFZ2"/>
<evidence type="ECO:0000256" key="6">
    <source>
        <dbReference type="ARBA" id="ARBA00022801"/>
    </source>
</evidence>
<keyword evidence="2" id="KW-0134">Cell wall</keyword>
<dbReference type="PROSITE" id="PS00137">
    <property type="entry name" value="SUBTILASE_HIS"/>
    <property type="match status" value="1"/>
</dbReference>
<dbReference type="GO" id="GO:0004252">
    <property type="term" value="F:serine-type endopeptidase activity"/>
    <property type="evidence" value="ECO:0007669"/>
    <property type="project" value="UniProtKB-UniRule"/>
</dbReference>
<dbReference type="Gene3D" id="1.10.1330.10">
    <property type="entry name" value="Dockerin domain"/>
    <property type="match status" value="1"/>
</dbReference>
<feature type="signal peptide" evidence="11">
    <location>
        <begin position="1"/>
        <end position="25"/>
    </location>
</feature>
<dbReference type="EMBL" id="AP012051">
    <property type="protein sequence ID" value="BAL81004.1"/>
    <property type="molecule type" value="Genomic_DNA"/>
</dbReference>
<keyword evidence="5 11" id="KW-0732">Signal</keyword>
<keyword evidence="14" id="KW-1185">Reference proteome</keyword>
<dbReference type="InterPro" id="IPR023828">
    <property type="entry name" value="Peptidase_S8_Ser-AS"/>
</dbReference>
<evidence type="ECO:0000256" key="3">
    <source>
        <dbReference type="ARBA" id="ARBA00022525"/>
    </source>
</evidence>
<comment type="similarity">
    <text evidence="1 9 10">Belongs to the peptidase S8 family.</text>
</comment>
<gene>
    <name evidence="13" type="ordered locus">CSE_08780</name>
</gene>
<evidence type="ECO:0000256" key="8">
    <source>
        <dbReference type="PIRSR" id="PIRSR615500-1"/>
    </source>
</evidence>
<dbReference type="Pfam" id="PF02225">
    <property type="entry name" value="PA"/>
    <property type="match status" value="1"/>
</dbReference>
<dbReference type="Pfam" id="PF00404">
    <property type="entry name" value="Dockerin_1"/>
    <property type="match status" value="1"/>
</dbReference>
<dbReference type="InterPro" id="IPR046450">
    <property type="entry name" value="PA_dom_sf"/>
</dbReference>
<evidence type="ECO:0000256" key="11">
    <source>
        <dbReference type="SAM" id="SignalP"/>
    </source>
</evidence>
<dbReference type="PRINTS" id="PR00723">
    <property type="entry name" value="SUBTILISIN"/>
</dbReference>
<dbReference type="SUPFAM" id="SSF52743">
    <property type="entry name" value="Subtilisin-like"/>
    <property type="match status" value="1"/>
</dbReference>
<dbReference type="InterPro" id="IPR050131">
    <property type="entry name" value="Peptidase_S8_subtilisin-like"/>
</dbReference>
<dbReference type="InterPro" id="IPR000209">
    <property type="entry name" value="Peptidase_S8/S53_dom"/>
</dbReference>
<feature type="active site" description="Charge relay system" evidence="8 9">
    <location>
        <position position="212"/>
    </location>
</feature>
<evidence type="ECO:0000256" key="2">
    <source>
        <dbReference type="ARBA" id="ARBA00022512"/>
    </source>
</evidence>
<dbReference type="GO" id="GO:0004553">
    <property type="term" value="F:hydrolase activity, hydrolyzing O-glycosyl compounds"/>
    <property type="evidence" value="ECO:0007669"/>
    <property type="project" value="InterPro"/>
</dbReference>
<dbReference type="KEGG" id="cex:CSE_08780"/>
<dbReference type="CDD" id="cd14254">
    <property type="entry name" value="Dockerin_II"/>
    <property type="match status" value="1"/>
</dbReference>
<reference evidence="13 14" key="1">
    <citation type="submission" date="2011-01" db="EMBL/GenBank/DDBJ databases">
        <title>Whole genome sequence of Caldisericum exile AZM16c01.</title>
        <authorList>
            <person name="Narita-Yamada S."/>
            <person name="Kawakoshi A."/>
            <person name="Nakamura S."/>
            <person name="Sasagawa M."/>
            <person name="Fukada J."/>
            <person name="Sekine M."/>
            <person name="Kato Y."/>
            <person name="Fukai R."/>
            <person name="Sasaki K."/>
            <person name="Hanamaki A."/>
            <person name="Narita H."/>
            <person name="Konno Y."/>
            <person name="Mori K."/>
            <person name="Yamazaki S."/>
            <person name="Suzuki K."/>
            <person name="Fujita N."/>
        </authorList>
    </citation>
    <scope>NUCLEOTIDE SEQUENCE [LARGE SCALE GENOMIC DNA]</scope>
    <source>
        <strain evidence="14">DSM 21853 / NBRC 104410 / AZM16c01</strain>
    </source>
</reference>
<dbReference type="Proteomes" id="UP000004793">
    <property type="component" value="Chromosome"/>
</dbReference>
<dbReference type="GO" id="GO:0006508">
    <property type="term" value="P:proteolysis"/>
    <property type="evidence" value="ECO:0007669"/>
    <property type="project" value="UniProtKB-KW"/>
</dbReference>
<evidence type="ECO:0000259" key="12">
    <source>
        <dbReference type="PROSITE" id="PS51766"/>
    </source>
</evidence>
<dbReference type="InterPro" id="IPR036852">
    <property type="entry name" value="Peptidase_S8/S53_dom_sf"/>
</dbReference>
<dbReference type="GO" id="GO:0000272">
    <property type="term" value="P:polysaccharide catabolic process"/>
    <property type="evidence" value="ECO:0007669"/>
    <property type="project" value="InterPro"/>
</dbReference>
<dbReference type="PROSITE" id="PS00136">
    <property type="entry name" value="SUBTILASE_ASP"/>
    <property type="match status" value="1"/>
</dbReference>
<dbReference type="SUPFAM" id="SSF52025">
    <property type="entry name" value="PA domain"/>
    <property type="match status" value="1"/>
</dbReference>
<dbReference type="InterPro" id="IPR002105">
    <property type="entry name" value="Dockerin_1_rpt"/>
</dbReference>
<keyword evidence="3" id="KW-0964">Secreted</keyword>
<dbReference type="PROSITE" id="PS00138">
    <property type="entry name" value="SUBTILASE_SER"/>
    <property type="match status" value="1"/>
</dbReference>
<dbReference type="PANTHER" id="PTHR43806">
    <property type="entry name" value="PEPTIDASE S8"/>
    <property type="match status" value="1"/>
</dbReference>
<dbReference type="InterPro" id="IPR003137">
    <property type="entry name" value="PA_domain"/>
</dbReference>
<dbReference type="SUPFAM" id="SSF63446">
    <property type="entry name" value="Type I dockerin domain"/>
    <property type="match status" value="1"/>
</dbReference>
<feature type="active site" description="Charge relay system" evidence="8 9">
    <location>
        <position position="507"/>
    </location>
</feature>
<organism evidence="13 14">
    <name type="scientific">Caldisericum exile (strain DSM 21853 / NBRC 104410 / AZM16c01)</name>
    <dbReference type="NCBI Taxonomy" id="511051"/>
    <lineage>
        <taxon>Bacteria</taxon>
        <taxon>Pseudomonadati</taxon>
        <taxon>Caldisericota/Cryosericota group</taxon>
        <taxon>Caldisericota</taxon>
        <taxon>Caldisericia</taxon>
        <taxon>Caldisericales</taxon>
        <taxon>Caldisericaceae</taxon>
        <taxon>Caldisericum</taxon>
    </lineage>
</organism>
<dbReference type="Pfam" id="PF00082">
    <property type="entry name" value="Peptidase_S8"/>
    <property type="match status" value="1"/>
</dbReference>
<dbReference type="CDD" id="cd07474">
    <property type="entry name" value="Peptidases_S8_subtilisin_Vpr-like"/>
    <property type="match status" value="1"/>
</dbReference>
<dbReference type="InterPro" id="IPR015500">
    <property type="entry name" value="Peptidase_S8_subtilisin-rel"/>
</dbReference>
<evidence type="ECO:0000256" key="9">
    <source>
        <dbReference type="PROSITE-ProRule" id="PRU01240"/>
    </source>
</evidence>
<proteinExistence type="inferred from homology"/>
<keyword evidence="7 9" id="KW-0720">Serine protease</keyword>
<keyword evidence="6 9" id="KW-0378">Hydrolase</keyword>
<feature type="domain" description="Dockerin" evidence="12">
    <location>
        <begin position="927"/>
        <end position="990"/>
    </location>
</feature>
<accession>A0A7U6JFZ2</accession>
<dbReference type="InterPro" id="IPR016134">
    <property type="entry name" value="Dockerin_dom"/>
</dbReference>
<evidence type="ECO:0000256" key="4">
    <source>
        <dbReference type="ARBA" id="ARBA00022670"/>
    </source>
</evidence>
<feature type="active site" description="Charge relay system" evidence="8 9">
    <location>
        <position position="173"/>
    </location>
</feature>
<dbReference type="InterPro" id="IPR023827">
    <property type="entry name" value="Peptidase_S8_Asp-AS"/>
</dbReference>
<evidence type="ECO:0000256" key="5">
    <source>
        <dbReference type="ARBA" id="ARBA00022729"/>
    </source>
</evidence>
<dbReference type="PROSITE" id="PS51892">
    <property type="entry name" value="SUBTILASE"/>
    <property type="match status" value="1"/>
</dbReference>
<dbReference type="Gene3D" id="3.50.30.30">
    <property type="match status" value="1"/>
</dbReference>
<dbReference type="InterPro" id="IPR034213">
    <property type="entry name" value="S8_Vpr-like"/>
</dbReference>
<evidence type="ECO:0000313" key="13">
    <source>
        <dbReference type="EMBL" id="BAL81004.1"/>
    </source>
</evidence>
<keyword evidence="4 9" id="KW-0645">Protease</keyword>
<dbReference type="PANTHER" id="PTHR43806:SF65">
    <property type="entry name" value="SERINE PROTEASE APRX"/>
    <property type="match status" value="1"/>
</dbReference>
<sequence length="990" mass="108130">MSLKKLFSIILIICLLFGVFGKAQANNTVVTKKHFDENRFYNAIIVFKDPTVLDYQNSFSYKLLSFLKIDALTSFENSVNSKHENYKRAFERLGLKPSYDFSYVLNGISVKGSGKLLNEVLNYDFIKNIYEEKTYSLEREITSKVIKADLVSSKKDQLGNYITGNNIKIGIIDTGVDYTHKELGGGKFPNLKVVGGYDFADNDPDPMDYDGHGTHVAGIAAGSEKGIAKNAKIYAYKVFSKNSTTTTSSLIIKALDQAVKDKCNVVNISIGIQNGGATSDDPESDAVRRAVGSGVVVVAAAGNNGVPGEFFDYPISSPGSVDLAIGVGATSDGITGVINCSGKSILAQYPNESPDFKEGTYQMVYCGLGRKEDFQGVDVKGKIALIERGQIYFGDKDLNAKDAGAIGVIVYNNVSGMPKITLVSQNNPSRNDFIPFLFVSFTDGKFLKDHTNENINITNEYGLGLIAEFSSSGPTNDFYLKPDLVAPGVNLTSTYLNNSYMEMSGTSMASPVVAGSVALVKQAKPNLTPQDIKSLIMNTSDILYNPASSRPFPPTLQGAGRVNVFNAVNSNAIVYPSSLIFGNGVQTKTFNLTIQNFSDTTKTFSTSILNASNDTISINIPSTITVSGNSRVTFDITLTASSDVVSAYGFVFFDSGFEKLHVPYMFLKDNKPKDPLYNVKITNNNLSANGSTTIYFSVGVGSIGTGENYKFRENIAEEVKVSIIDSKGNLIKNLFDIAPIYVGDYSVSFSPFNPLQGTYILANGMYFYKVSYIEANDNEKGKIVYPVVETYSKSDKFKVSNVNVTSSITLVLPDNYAPLMNKGDMLTVNLNVSVTKPFKNLSLELYFDSTKISLLDVSSSFDNVTVDFNRENPSKIRITSNISLNNASFTLTFKAVENGSGFIEIYNPIADSGDIFYANSLNFLVSDYAKIADFNGDKRVNSLDLSIFKATFGLKSDDPKFDSRCDLNFDGSVDENDFFIFAKHYGEVYP</sequence>
<dbReference type="PROSITE" id="PS51766">
    <property type="entry name" value="DOCKERIN"/>
    <property type="match status" value="1"/>
</dbReference>
<evidence type="ECO:0000256" key="1">
    <source>
        <dbReference type="ARBA" id="ARBA00011073"/>
    </source>
</evidence>
<dbReference type="InterPro" id="IPR036439">
    <property type="entry name" value="Dockerin_dom_sf"/>
</dbReference>